<organism evidence="1 2">
    <name type="scientific">Gallibacterium genomosp. 1</name>
    <dbReference type="NCBI Taxonomy" id="155515"/>
    <lineage>
        <taxon>Bacteria</taxon>
        <taxon>Pseudomonadati</taxon>
        <taxon>Pseudomonadota</taxon>
        <taxon>Gammaproteobacteria</taxon>
        <taxon>Pasteurellales</taxon>
        <taxon>Pasteurellaceae</taxon>
        <taxon>Gallibacterium</taxon>
    </lineage>
</organism>
<proteinExistence type="predicted"/>
<gene>
    <name evidence="1" type="ORF">QV05_10510</name>
</gene>
<dbReference type="EMBL" id="JTJQ01000040">
    <property type="protein sequence ID" value="OBW98676.1"/>
    <property type="molecule type" value="Genomic_DNA"/>
</dbReference>
<sequence length="66" mass="8010">MSFICIRDDGEKAVWLRKEDIVSITWDQARETLIIQRGVFDADDGYDLWEFEQFTQQEYMKLIQQF</sequence>
<comment type="caution">
    <text evidence="1">The sequence shown here is derived from an EMBL/GenBank/DDBJ whole genome shotgun (WGS) entry which is preliminary data.</text>
</comment>
<reference evidence="1 2" key="1">
    <citation type="submission" date="2014-11" db="EMBL/GenBank/DDBJ databases">
        <title>Pan-genome of Gallibacterium spp.</title>
        <authorList>
            <person name="Kudirkiene E."/>
            <person name="Bojesen A.M."/>
        </authorList>
    </citation>
    <scope>NUCLEOTIDE SEQUENCE [LARGE SCALE GENOMIC DNA]</scope>
    <source>
        <strain evidence="1 2">Gerl. 2740/89</strain>
    </source>
</reference>
<name>A0AB36DTM3_9PAST</name>
<evidence type="ECO:0000313" key="2">
    <source>
        <dbReference type="Proteomes" id="UP000092594"/>
    </source>
</evidence>
<dbReference type="AlphaFoldDB" id="A0AB36DTM3"/>
<protein>
    <submittedName>
        <fullName evidence="1">Uncharacterized protein</fullName>
    </submittedName>
</protein>
<dbReference type="RefSeq" id="WP_065231654.1">
    <property type="nucleotide sequence ID" value="NZ_JTJP01000055.1"/>
</dbReference>
<keyword evidence="2" id="KW-1185">Reference proteome</keyword>
<accession>A0AB36DTM3</accession>
<evidence type="ECO:0000313" key="1">
    <source>
        <dbReference type="EMBL" id="OBW98676.1"/>
    </source>
</evidence>
<dbReference type="Proteomes" id="UP000092594">
    <property type="component" value="Unassembled WGS sequence"/>
</dbReference>